<keyword evidence="3 5" id="KW-0687">Ribonucleoprotein</keyword>
<keyword evidence="2 5" id="KW-0689">Ribosomal protein</keyword>
<evidence type="ECO:0000256" key="1">
    <source>
        <dbReference type="ARBA" id="ARBA00006857"/>
    </source>
</evidence>
<dbReference type="GO" id="GO:0003735">
    <property type="term" value="F:structural constituent of ribosome"/>
    <property type="evidence" value="ECO:0007669"/>
    <property type="project" value="InterPro"/>
</dbReference>
<evidence type="ECO:0000256" key="6">
    <source>
        <dbReference type="SAM" id="MobiDB-lite"/>
    </source>
</evidence>
<evidence type="ECO:0000256" key="4">
    <source>
        <dbReference type="ARBA" id="ARBA00035214"/>
    </source>
</evidence>
<dbReference type="InterPro" id="IPR012678">
    <property type="entry name" value="Ribosomal_uL23/eL15/eS24_sf"/>
</dbReference>
<dbReference type="InterPro" id="IPR020926">
    <property type="entry name" value="Ribosomal_eL15_arc"/>
</dbReference>
<dbReference type="Gene3D" id="3.40.1120.10">
    <property type="entry name" value="Ribosomal protein l15e"/>
    <property type="match status" value="1"/>
</dbReference>
<dbReference type="GO" id="GO:0002181">
    <property type="term" value="P:cytoplasmic translation"/>
    <property type="evidence" value="ECO:0007669"/>
    <property type="project" value="TreeGrafter"/>
</dbReference>
<feature type="compositionally biased region" description="Basic residues" evidence="6">
    <location>
        <begin position="183"/>
        <end position="196"/>
    </location>
</feature>
<proteinExistence type="inferred from homology"/>
<organism evidence="7 8">
    <name type="scientific">Methermicoccus shengliensis</name>
    <dbReference type="NCBI Taxonomy" id="660064"/>
    <lineage>
        <taxon>Archaea</taxon>
        <taxon>Methanobacteriati</taxon>
        <taxon>Methanobacteriota</taxon>
        <taxon>Stenosarchaea group</taxon>
        <taxon>Methanomicrobia</taxon>
        <taxon>Methanosarcinales</taxon>
        <taxon>Methermicoccaceae</taxon>
        <taxon>Methermicoccus</taxon>
    </lineage>
</organism>
<dbReference type="RefSeq" id="WP_042685187.1">
    <property type="nucleotide sequence ID" value="NZ_DUIH01000013.1"/>
</dbReference>
<dbReference type="InterPro" id="IPR024794">
    <property type="entry name" value="Rbsml_eL15_core_dom_sf"/>
</dbReference>
<protein>
    <recommendedName>
        <fullName evidence="4 5">Large ribosomal subunit protein eL15</fullName>
    </recommendedName>
</protein>
<dbReference type="PANTHER" id="PTHR11847:SF4">
    <property type="entry name" value="LARGE RIBOSOMAL SUBUNIT PROTEIN EL15"/>
    <property type="match status" value="1"/>
</dbReference>
<evidence type="ECO:0000256" key="2">
    <source>
        <dbReference type="ARBA" id="ARBA00022980"/>
    </source>
</evidence>
<feature type="compositionally biased region" description="Basic residues" evidence="6">
    <location>
        <begin position="164"/>
        <end position="175"/>
    </location>
</feature>
<dbReference type="SMART" id="SM01384">
    <property type="entry name" value="Ribosomal_L15e"/>
    <property type="match status" value="1"/>
</dbReference>
<evidence type="ECO:0000256" key="3">
    <source>
        <dbReference type="ARBA" id="ARBA00023274"/>
    </source>
</evidence>
<dbReference type="Pfam" id="PF00827">
    <property type="entry name" value="Ribosomal_L15e"/>
    <property type="match status" value="1"/>
</dbReference>
<dbReference type="InterPro" id="IPR000439">
    <property type="entry name" value="Ribosomal_eL15"/>
</dbReference>
<evidence type="ECO:0000313" key="7">
    <source>
        <dbReference type="EMBL" id="HIH69833.1"/>
    </source>
</evidence>
<feature type="region of interest" description="Disordered" evidence="6">
    <location>
        <begin position="159"/>
        <end position="196"/>
    </location>
</feature>
<dbReference type="SUPFAM" id="SSF54189">
    <property type="entry name" value="Ribosomal proteins S24e, L23 and L15e"/>
    <property type="match status" value="1"/>
</dbReference>
<evidence type="ECO:0000256" key="5">
    <source>
        <dbReference type="HAMAP-Rule" id="MF_00256"/>
    </source>
</evidence>
<comment type="similarity">
    <text evidence="1 5">Belongs to the eukaryotic ribosomal protein eL15 family.</text>
</comment>
<gene>
    <name evidence="5" type="primary">rpl15e</name>
    <name evidence="7" type="ORF">HA299_04340</name>
</gene>
<dbReference type="Proteomes" id="UP000600363">
    <property type="component" value="Unassembled WGS sequence"/>
</dbReference>
<dbReference type="AlphaFoldDB" id="A0A832RX53"/>
<name>A0A832RX53_9EURY</name>
<dbReference type="EMBL" id="DUIH01000013">
    <property type="protein sequence ID" value="HIH69833.1"/>
    <property type="molecule type" value="Genomic_DNA"/>
</dbReference>
<reference evidence="7" key="1">
    <citation type="journal article" date="2020" name="bioRxiv">
        <title>A rank-normalized archaeal taxonomy based on genome phylogeny resolves widespread incomplete and uneven classifications.</title>
        <authorList>
            <person name="Rinke C."/>
            <person name="Chuvochina M."/>
            <person name="Mussig A.J."/>
            <person name="Chaumeil P.-A."/>
            <person name="Waite D.W."/>
            <person name="Whitman W.B."/>
            <person name="Parks D.H."/>
            <person name="Hugenholtz P."/>
        </authorList>
    </citation>
    <scope>NUCLEOTIDE SEQUENCE</scope>
    <source>
        <strain evidence="7">UBA12518</strain>
    </source>
</reference>
<comment type="caution">
    <text evidence="7">The sequence shown here is derived from an EMBL/GenBank/DDBJ whole genome shotgun (WGS) entry which is preliminary data.</text>
</comment>
<dbReference type="GO" id="GO:0003723">
    <property type="term" value="F:RNA binding"/>
    <property type="evidence" value="ECO:0007669"/>
    <property type="project" value="TreeGrafter"/>
</dbReference>
<evidence type="ECO:0000313" key="8">
    <source>
        <dbReference type="Proteomes" id="UP000600363"/>
    </source>
</evidence>
<dbReference type="PANTHER" id="PTHR11847">
    <property type="entry name" value="RIBOSOMAL PROTEIN L15"/>
    <property type="match status" value="1"/>
</dbReference>
<accession>A0A832RX53</accession>
<dbReference type="HAMAP" id="MF_00256">
    <property type="entry name" value="Ribosomal_eL15"/>
    <property type="match status" value="1"/>
</dbReference>
<dbReference type="GO" id="GO:0022625">
    <property type="term" value="C:cytosolic large ribosomal subunit"/>
    <property type="evidence" value="ECO:0007669"/>
    <property type="project" value="TreeGrafter"/>
</dbReference>
<dbReference type="NCBIfam" id="NF003269">
    <property type="entry name" value="PRK04243.1"/>
    <property type="match status" value="1"/>
</dbReference>
<dbReference type="FunFam" id="3.40.1120.10:FF:000002">
    <property type="entry name" value="50S ribosomal protein L15e"/>
    <property type="match status" value="1"/>
</dbReference>
<sequence length="196" mass="23378">MRSMYHYIKEAWKRPNEGYLRELRWKRLQEWRRQGSIVRIERPTRLDRARALGYKAKQGIVVVRVKVRRGGRRRSRYVRGRKTKKMGVHKIYGAKSIQRIAEERAARKYVNMEVLGSYWVGEDGRWKWYEVILVDGNHPVIQADPALSWIAHDRGRAFRGRTSAGRKGRGMRKRGIGTEKNRPSKRSRRSYSKRRM</sequence>